<gene>
    <name evidence="1" type="ORF">PAESOLCIP111_04250</name>
</gene>
<keyword evidence="2" id="KW-1185">Reference proteome</keyword>
<evidence type="ECO:0000313" key="2">
    <source>
        <dbReference type="Proteomes" id="UP000693672"/>
    </source>
</evidence>
<name>A0A916K7S9_9BACL</name>
<dbReference type="RefSeq" id="WP_218093976.1">
    <property type="nucleotide sequence ID" value="NZ_CAJVAS010000022.1"/>
</dbReference>
<dbReference type="EMBL" id="CAJVAS010000022">
    <property type="protein sequence ID" value="CAG7641608.1"/>
    <property type="molecule type" value="Genomic_DNA"/>
</dbReference>
<reference evidence="1" key="1">
    <citation type="submission" date="2021-06" db="EMBL/GenBank/DDBJ databases">
        <authorList>
            <person name="Criscuolo A."/>
        </authorList>
    </citation>
    <scope>NUCLEOTIDE SEQUENCE</scope>
    <source>
        <strain evidence="1">CIP111600</strain>
    </source>
</reference>
<proteinExistence type="predicted"/>
<evidence type="ECO:0000313" key="1">
    <source>
        <dbReference type="EMBL" id="CAG7641608.1"/>
    </source>
</evidence>
<accession>A0A916K7S9</accession>
<protein>
    <submittedName>
        <fullName evidence="1">Uncharacterized protein</fullName>
    </submittedName>
</protein>
<dbReference type="Proteomes" id="UP000693672">
    <property type="component" value="Unassembled WGS sequence"/>
</dbReference>
<sequence>MSWESRLQMYNGKTVEIVIEDRAGSDPQAPPTTRSLHHVRMNEEKTHVQFYFNDIQFFAIPVFDDERTRLESSGGETVFVSQDDMAKLNYRLRFL</sequence>
<organism evidence="1 2">
    <name type="scientific">Paenibacillus solanacearum</name>
    <dbReference type="NCBI Taxonomy" id="2048548"/>
    <lineage>
        <taxon>Bacteria</taxon>
        <taxon>Bacillati</taxon>
        <taxon>Bacillota</taxon>
        <taxon>Bacilli</taxon>
        <taxon>Bacillales</taxon>
        <taxon>Paenibacillaceae</taxon>
        <taxon>Paenibacillus</taxon>
    </lineage>
</organism>
<comment type="caution">
    <text evidence="1">The sequence shown here is derived from an EMBL/GenBank/DDBJ whole genome shotgun (WGS) entry which is preliminary data.</text>
</comment>
<dbReference type="AlphaFoldDB" id="A0A916K7S9"/>